<evidence type="ECO:0000256" key="6">
    <source>
        <dbReference type="ARBA" id="ARBA00023134"/>
    </source>
</evidence>
<name>S7T386_9BACT</name>
<gene>
    <name evidence="8" type="primary">der</name>
    <name evidence="12" type="ORF">dsat_1092</name>
</gene>
<dbReference type="Gene3D" id="3.40.50.300">
    <property type="entry name" value="P-loop containing nucleotide triphosphate hydrolases"/>
    <property type="match status" value="2"/>
</dbReference>
<evidence type="ECO:0000256" key="1">
    <source>
        <dbReference type="ARBA" id="ARBA00008279"/>
    </source>
</evidence>
<dbReference type="GO" id="GO:0042254">
    <property type="term" value="P:ribosome biogenesis"/>
    <property type="evidence" value="ECO:0007669"/>
    <property type="project" value="UniProtKB-KW"/>
</dbReference>
<dbReference type="InterPro" id="IPR005225">
    <property type="entry name" value="Small_GTP-bd"/>
</dbReference>
<evidence type="ECO:0000259" key="11">
    <source>
        <dbReference type="PROSITE" id="PS51712"/>
    </source>
</evidence>
<dbReference type="InterPro" id="IPR015946">
    <property type="entry name" value="KH_dom-like_a/b"/>
</dbReference>
<keyword evidence="5 8" id="KW-0547">Nucleotide-binding</keyword>
<dbReference type="AlphaFoldDB" id="S7T386"/>
<accession>S7T386</accession>
<keyword evidence="4 10" id="KW-0677">Repeat</keyword>
<dbReference type="FunFam" id="3.40.50.300:FF:000040">
    <property type="entry name" value="GTPase Der"/>
    <property type="match status" value="1"/>
</dbReference>
<dbReference type="SMART" id="SM00382">
    <property type="entry name" value="AAA"/>
    <property type="match status" value="2"/>
</dbReference>
<comment type="caution">
    <text evidence="12">The sequence shown here is derived from an EMBL/GenBank/DDBJ whole genome shotgun (WGS) entry which is preliminary data.</text>
</comment>
<dbReference type="InterPro" id="IPR031166">
    <property type="entry name" value="G_ENGA"/>
</dbReference>
<evidence type="ECO:0000256" key="4">
    <source>
        <dbReference type="ARBA" id="ARBA00022737"/>
    </source>
</evidence>
<dbReference type="NCBIfam" id="TIGR03594">
    <property type="entry name" value="GTPase_EngA"/>
    <property type="match status" value="1"/>
</dbReference>
<sequence>MPRYPVIAIVGRPNVGKSTLFNRLLGKNVAITHDRSGVTRDRIYGEGTFGGRRVALVDTGGLEMEFAGDDPISDGIMAQAREAVWEAAAILMVVDGREGVMPLDERVAATLRKSGKPVLVAVNKVDGPELDQHLTAEFHALGFPLAPVSAAHGHGVADLKERLESELLAHVVEEDENEPEVERGLRIAFLGKPNAGKSSIVNAILGEARCIVSPEAGTTRDAVDVTLERKGKRYTFVDTAGVRKRARIDDSLERFSVTRALTTAKRADVAVLVIDAEQGVNVQDKKLLSFIEGEKTPFMVVINKVDLFEREERKKLKKAVEEELRMVGHAPVLFTSTVTGEGLSKILSTAEKITAECDIRIPTGELNRAMREALARYQAPVIKRRRAKFYYLTQVETNPPTFVFFVNNPELVKDSYKKYLEKTLRKLFGIGTAPIRIHYRASRDSEQKWE</sequence>
<evidence type="ECO:0000256" key="3">
    <source>
        <dbReference type="ARBA" id="ARBA00022517"/>
    </source>
</evidence>
<dbReference type="Gene3D" id="3.30.300.20">
    <property type="match status" value="1"/>
</dbReference>
<evidence type="ECO:0000256" key="2">
    <source>
        <dbReference type="ARBA" id="ARBA00020953"/>
    </source>
</evidence>
<dbReference type="PATRIC" id="fig|1121439.3.peg.2466"/>
<dbReference type="RefSeq" id="WP_020887789.1">
    <property type="nucleotide sequence ID" value="NZ_ATHI01000030.1"/>
</dbReference>
<dbReference type="Pfam" id="PF14714">
    <property type="entry name" value="KH_dom-like"/>
    <property type="match status" value="1"/>
</dbReference>
<dbReference type="PROSITE" id="PS51712">
    <property type="entry name" value="G_ENGA"/>
    <property type="match status" value="2"/>
</dbReference>
<dbReference type="OrthoDB" id="9805918at2"/>
<evidence type="ECO:0000256" key="10">
    <source>
        <dbReference type="RuleBase" id="RU004481"/>
    </source>
</evidence>
<feature type="binding site" evidence="8">
    <location>
        <begin position="11"/>
        <end position="18"/>
    </location>
    <ligand>
        <name>GTP</name>
        <dbReference type="ChEBI" id="CHEBI:37565"/>
        <label>1</label>
    </ligand>
</feature>
<dbReference type="Pfam" id="PF01926">
    <property type="entry name" value="MMR_HSR1"/>
    <property type="match status" value="2"/>
</dbReference>
<dbReference type="STRING" id="1121439.dsat_1092"/>
<comment type="subunit">
    <text evidence="8">Associates with the 50S ribosomal subunit.</text>
</comment>
<reference evidence="12 13" key="1">
    <citation type="journal article" date="2013" name="Genome Announc.">
        <title>Draft genome sequences for three mercury-methylating, sulfate-reducing bacteria.</title>
        <authorList>
            <person name="Brown S.D."/>
            <person name="Hurt R.A.Jr."/>
            <person name="Gilmour C.C."/>
            <person name="Elias D.A."/>
        </authorList>
    </citation>
    <scope>NUCLEOTIDE SEQUENCE [LARGE SCALE GENOMIC DNA]</scope>
    <source>
        <strain evidence="12 13">DSM 16529</strain>
    </source>
</reference>
<dbReference type="CDD" id="cd01895">
    <property type="entry name" value="EngA2"/>
    <property type="match status" value="1"/>
</dbReference>
<feature type="binding site" evidence="8">
    <location>
        <begin position="191"/>
        <end position="198"/>
    </location>
    <ligand>
        <name>GTP</name>
        <dbReference type="ChEBI" id="CHEBI:37565"/>
        <label>2</label>
    </ligand>
</feature>
<feature type="domain" description="EngA-type G" evidence="11">
    <location>
        <begin position="5"/>
        <end position="171"/>
    </location>
</feature>
<dbReference type="InterPro" id="IPR003593">
    <property type="entry name" value="AAA+_ATPase"/>
</dbReference>
<keyword evidence="6 8" id="KW-0342">GTP-binding</keyword>
<organism evidence="12 13">
    <name type="scientific">Alkalidesulfovibrio alkalitolerans DSM 16529</name>
    <dbReference type="NCBI Taxonomy" id="1121439"/>
    <lineage>
        <taxon>Bacteria</taxon>
        <taxon>Pseudomonadati</taxon>
        <taxon>Thermodesulfobacteriota</taxon>
        <taxon>Desulfovibrionia</taxon>
        <taxon>Desulfovibrionales</taxon>
        <taxon>Desulfovibrionaceae</taxon>
        <taxon>Alkalidesulfovibrio</taxon>
    </lineage>
</organism>
<evidence type="ECO:0000256" key="9">
    <source>
        <dbReference type="PROSITE-ProRule" id="PRU01049"/>
    </source>
</evidence>
<dbReference type="GO" id="GO:0005525">
    <property type="term" value="F:GTP binding"/>
    <property type="evidence" value="ECO:0007669"/>
    <property type="project" value="UniProtKB-UniRule"/>
</dbReference>
<comment type="similarity">
    <text evidence="1 8 9 10">Belongs to the TRAFAC class TrmE-Era-EngA-EngB-Septin-like GTPase superfamily. EngA (Der) GTPase family.</text>
</comment>
<comment type="function">
    <text evidence="8 10">GTPase that plays an essential role in the late steps of ribosome biogenesis.</text>
</comment>
<dbReference type="FunFam" id="3.30.300.20:FF:000004">
    <property type="entry name" value="GTPase Der"/>
    <property type="match status" value="1"/>
</dbReference>
<keyword evidence="13" id="KW-1185">Reference proteome</keyword>
<keyword evidence="3 8" id="KW-0690">Ribosome biogenesis</keyword>
<dbReference type="HAMAP" id="MF_00195">
    <property type="entry name" value="GTPase_Der"/>
    <property type="match status" value="1"/>
</dbReference>
<dbReference type="NCBIfam" id="TIGR00231">
    <property type="entry name" value="small_GTP"/>
    <property type="match status" value="2"/>
</dbReference>
<evidence type="ECO:0000313" key="12">
    <source>
        <dbReference type="EMBL" id="EPR30965.1"/>
    </source>
</evidence>
<evidence type="ECO:0000256" key="8">
    <source>
        <dbReference type="HAMAP-Rule" id="MF_00195"/>
    </source>
</evidence>
<protein>
    <recommendedName>
        <fullName evidence="2 8">GTPase Der</fullName>
    </recommendedName>
    <alternativeName>
        <fullName evidence="7 8">GTP-binding protein EngA</fullName>
    </alternativeName>
</protein>
<evidence type="ECO:0000256" key="7">
    <source>
        <dbReference type="ARBA" id="ARBA00032345"/>
    </source>
</evidence>
<evidence type="ECO:0000313" key="13">
    <source>
        <dbReference type="Proteomes" id="UP000014975"/>
    </source>
</evidence>
<dbReference type="GO" id="GO:0043022">
    <property type="term" value="F:ribosome binding"/>
    <property type="evidence" value="ECO:0007669"/>
    <property type="project" value="TreeGrafter"/>
</dbReference>
<feature type="domain" description="EngA-type G" evidence="11">
    <location>
        <begin position="185"/>
        <end position="358"/>
    </location>
</feature>
<dbReference type="PIRSF" id="PIRSF006485">
    <property type="entry name" value="GTP-binding_EngA"/>
    <property type="match status" value="1"/>
</dbReference>
<dbReference type="SUPFAM" id="SSF52540">
    <property type="entry name" value="P-loop containing nucleoside triphosphate hydrolases"/>
    <property type="match status" value="2"/>
</dbReference>
<dbReference type="CDD" id="cd01894">
    <property type="entry name" value="EngA1"/>
    <property type="match status" value="1"/>
</dbReference>
<dbReference type="InterPro" id="IPR006073">
    <property type="entry name" value="GTP-bd"/>
</dbReference>
<dbReference type="eggNOG" id="COG1160">
    <property type="taxonomic scope" value="Bacteria"/>
</dbReference>
<dbReference type="Proteomes" id="UP000014975">
    <property type="component" value="Unassembled WGS sequence"/>
</dbReference>
<feature type="binding site" evidence="8">
    <location>
        <begin position="303"/>
        <end position="306"/>
    </location>
    <ligand>
        <name>GTP</name>
        <dbReference type="ChEBI" id="CHEBI:37565"/>
        <label>2</label>
    </ligand>
</feature>
<dbReference type="PANTHER" id="PTHR43834">
    <property type="entry name" value="GTPASE DER"/>
    <property type="match status" value="1"/>
</dbReference>
<dbReference type="InterPro" id="IPR027417">
    <property type="entry name" value="P-loop_NTPase"/>
</dbReference>
<feature type="binding site" evidence="8">
    <location>
        <begin position="123"/>
        <end position="126"/>
    </location>
    <ligand>
        <name>GTP</name>
        <dbReference type="ChEBI" id="CHEBI:37565"/>
        <label>1</label>
    </ligand>
</feature>
<feature type="binding site" evidence="8">
    <location>
        <begin position="58"/>
        <end position="62"/>
    </location>
    <ligand>
        <name>GTP</name>
        <dbReference type="ChEBI" id="CHEBI:37565"/>
        <label>1</label>
    </ligand>
</feature>
<dbReference type="InterPro" id="IPR016484">
    <property type="entry name" value="GTPase_Der"/>
</dbReference>
<dbReference type="InterPro" id="IPR032859">
    <property type="entry name" value="KH_dom-like"/>
</dbReference>
<dbReference type="EMBL" id="ATHI01000030">
    <property type="protein sequence ID" value="EPR30965.1"/>
    <property type="molecule type" value="Genomic_DNA"/>
</dbReference>
<evidence type="ECO:0000256" key="5">
    <source>
        <dbReference type="ARBA" id="ARBA00022741"/>
    </source>
</evidence>
<dbReference type="PANTHER" id="PTHR43834:SF6">
    <property type="entry name" value="GTPASE DER"/>
    <property type="match status" value="1"/>
</dbReference>
<proteinExistence type="inferred from homology"/>
<feature type="binding site" evidence="8">
    <location>
        <begin position="238"/>
        <end position="242"/>
    </location>
    <ligand>
        <name>GTP</name>
        <dbReference type="ChEBI" id="CHEBI:37565"/>
        <label>2</label>
    </ligand>
</feature>